<feature type="region of interest" description="Disordered" evidence="13">
    <location>
        <begin position="49"/>
        <end position="120"/>
    </location>
</feature>
<name>A0ABP9XWI2_9FUNG</name>
<feature type="region of interest" description="Disordered" evidence="13">
    <location>
        <begin position="219"/>
        <end position="258"/>
    </location>
</feature>
<feature type="compositionally biased region" description="Basic and acidic residues" evidence="13">
    <location>
        <begin position="80"/>
        <end position="97"/>
    </location>
</feature>
<evidence type="ECO:0000256" key="9">
    <source>
        <dbReference type="ARBA" id="ARBA00023172"/>
    </source>
</evidence>
<keyword evidence="12" id="KW-0469">Meiosis</keyword>
<comment type="subcellular location">
    <subcellularLocation>
        <location evidence="2">Nucleus</location>
    </subcellularLocation>
</comment>
<evidence type="ECO:0000256" key="3">
    <source>
        <dbReference type="ARBA" id="ARBA00022722"/>
    </source>
</evidence>
<evidence type="ECO:0000256" key="11">
    <source>
        <dbReference type="ARBA" id="ARBA00023242"/>
    </source>
</evidence>
<evidence type="ECO:0000256" key="8">
    <source>
        <dbReference type="ARBA" id="ARBA00022842"/>
    </source>
</evidence>
<evidence type="ECO:0000313" key="15">
    <source>
        <dbReference type="Proteomes" id="UP001476247"/>
    </source>
</evidence>
<keyword evidence="7" id="KW-0378">Hydrolase</keyword>
<keyword evidence="6" id="KW-0227">DNA damage</keyword>
<dbReference type="PANTHER" id="PTHR21077:SF5">
    <property type="entry name" value="CROSSOVER JUNCTION ENDONUCLEASE MMS4"/>
    <property type="match status" value="1"/>
</dbReference>
<feature type="compositionally biased region" description="Basic and acidic residues" evidence="13">
    <location>
        <begin position="53"/>
        <end position="66"/>
    </location>
</feature>
<dbReference type="EMBL" id="BAABUJ010000012">
    <property type="protein sequence ID" value="GAA5799134.1"/>
    <property type="molecule type" value="Genomic_DNA"/>
</dbReference>
<keyword evidence="11" id="KW-0539">Nucleus</keyword>
<evidence type="ECO:0000256" key="4">
    <source>
        <dbReference type="ARBA" id="ARBA00022723"/>
    </source>
</evidence>
<evidence type="ECO:0000256" key="1">
    <source>
        <dbReference type="ARBA" id="ARBA00001946"/>
    </source>
</evidence>
<evidence type="ECO:0000256" key="13">
    <source>
        <dbReference type="SAM" id="MobiDB-lite"/>
    </source>
</evidence>
<evidence type="ECO:0000256" key="2">
    <source>
        <dbReference type="ARBA" id="ARBA00004123"/>
    </source>
</evidence>
<keyword evidence="4" id="KW-0479">Metal-binding</keyword>
<keyword evidence="3" id="KW-0540">Nuclease</keyword>
<protein>
    <recommendedName>
        <fullName evidence="16">ERCC4 domain-containing protein</fullName>
    </recommendedName>
</protein>
<evidence type="ECO:0000256" key="6">
    <source>
        <dbReference type="ARBA" id="ARBA00022763"/>
    </source>
</evidence>
<dbReference type="PANTHER" id="PTHR21077">
    <property type="entry name" value="EME1 PROTEIN"/>
    <property type="match status" value="1"/>
</dbReference>
<dbReference type="Gene3D" id="1.10.8.10">
    <property type="entry name" value="DNA helicase RuvA subunit, C-terminal domain"/>
    <property type="match status" value="1"/>
</dbReference>
<evidence type="ECO:0000256" key="12">
    <source>
        <dbReference type="ARBA" id="ARBA00023254"/>
    </source>
</evidence>
<feature type="region of interest" description="Disordered" evidence="13">
    <location>
        <begin position="152"/>
        <end position="182"/>
    </location>
</feature>
<dbReference type="Proteomes" id="UP001476247">
    <property type="component" value="Unassembled WGS sequence"/>
</dbReference>
<reference evidence="14 15" key="1">
    <citation type="submission" date="2024-04" db="EMBL/GenBank/DDBJ databases">
        <title>genome sequences of Mucor flavus KT1a and Helicostylum pulchrum KT1b strains isolation_sourced from the surface of a dry-aged beef.</title>
        <authorList>
            <person name="Toyotome T."/>
            <person name="Hosono M."/>
            <person name="Torimaru M."/>
            <person name="Fukuda K."/>
            <person name="Mikami N."/>
        </authorList>
    </citation>
    <scope>NUCLEOTIDE SEQUENCE [LARGE SCALE GENOMIC DNA]</scope>
    <source>
        <strain evidence="14 15">KT1b</strain>
    </source>
</reference>
<keyword evidence="9" id="KW-0233">DNA recombination</keyword>
<evidence type="ECO:0008006" key="16">
    <source>
        <dbReference type="Google" id="ProtNLM"/>
    </source>
</evidence>
<keyword evidence="5" id="KW-0255">Endonuclease</keyword>
<accession>A0ABP9XWI2</accession>
<feature type="region of interest" description="Disordered" evidence="13">
    <location>
        <begin position="518"/>
        <end position="539"/>
    </location>
</feature>
<evidence type="ECO:0000256" key="5">
    <source>
        <dbReference type="ARBA" id="ARBA00022759"/>
    </source>
</evidence>
<organism evidence="14 15">
    <name type="scientific">Helicostylum pulchrum</name>
    <dbReference type="NCBI Taxonomy" id="562976"/>
    <lineage>
        <taxon>Eukaryota</taxon>
        <taxon>Fungi</taxon>
        <taxon>Fungi incertae sedis</taxon>
        <taxon>Mucoromycota</taxon>
        <taxon>Mucoromycotina</taxon>
        <taxon>Mucoromycetes</taxon>
        <taxon>Mucorales</taxon>
        <taxon>Mucorineae</taxon>
        <taxon>Mucoraceae</taxon>
        <taxon>Helicostylum</taxon>
    </lineage>
</organism>
<comment type="cofactor">
    <cofactor evidence="1">
        <name>Mg(2+)</name>
        <dbReference type="ChEBI" id="CHEBI:18420"/>
    </cofactor>
</comment>
<evidence type="ECO:0000256" key="10">
    <source>
        <dbReference type="ARBA" id="ARBA00023204"/>
    </source>
</evidence>
<dbReference type="InterPro" id="IPR033310">
    <property type="entry name" value="Mms4/EME1/EME2"/>
</dbReference>
<gene>
    <name evidence="14" type="ORF">HPULCUR_004544</name>
</gene>
<dbReference type="Gene3D" id="3.40.50.10130">
    <property type="match status" value="1"/>
</dbReference>
<keyword evidence="15" id="KW-1185">Reference proteome</keyword>
<evidence type="ECO:0000313" key="14">
    <source>
        <dbReference type="EMBL" id="GAA5799134.1"/>
    </source>
</evidence>
<feature type="compositionally biased region" description="Low complexity" evidence="13">
    <location>
        <begin position="239"/>
        <end position="248"/>
    </location>
</feature>
<keyword evidence="8" id="KW-0460">Magnesium</keyword>
<keyword evidence="10" id="KW-0234">DNA repair</keyword>
<feature type="region of interest" description="Disordered" evidence="13">
    <location>
        <begin position="309"/>
        <end position="366"/>
    </location>
</feature>
<feature type="compositionally biased region" description="Polar residues" evidence="13">
    <location>
        <begin position="110"/>
        <end position="120"/>
    </location>
</feature>
<sequence>MNLEELADQVLAIDTSHSRDHILLDLEFTKCVETTINRIFDGQFLQGVRPKGKQKEKQKEKPKPKDTMIILDSDEEEETNRESREESREKSREKDTFDIDPYTIDDSLKSIPNSQKNSRSPVIRLDSLEELSPNRFASPPLSALDPIEPYSLQLSDDDEVLSKSSRKRKASPNRYASPVDTIEDDLYSFQTSDDDEVPKKPSRRRTIISPVDTIEYDPFLHRLSDDDEAPKKPSRNRNTSIDTISLIDSDSEGSLPSVNDFFDKLMSKKDSNRKGKQRAYEYNITPLTEPTSEVSSIVTSDQELSTFSLSAKERKKKETEQRKKAQAEEKKRNIEEKKQKRLEQQEEKQRLKDQKSMEKERASLLERENRIKNDRVKTVKEMIVEMHPDFLNTSTGELVKTILEKKETIIKLAKSSNLYHVSWRRKCTSEWDENEMIFVPFEKPVIVQEPYVLVYIDVYEFINYVQADSIDAYIDKVQASADSRQLILLVEGLHVYYKKKINLQRRLFDKQVRSTIEGASTSSRRRNQPEIENGPSQEEVESCIDHLMLERGVMLITAKKDEDSASWIESLTTDLALGRYK</sequence>
<feature type="compositionally biased region" description="Basic and acidic residues" evidence="13">
    <location>
        <begin position="316"/>
        <end position="366"/>
    </location>
</feature>
<proteinExistence type="predicted"/>
<evidence type="ECO:0000256" key="7">
    <source>
        <dbReference type="ARBA" id="ARBA00022801"/>
    </source>
</evidence>
<comment type="caution">
    <text evidence="14">The sequence shown here is derived from an EMBL/GenBank/DDBJ whole genome shotgun (WGS) entry which is preliminary data.</text>
</comment>